<keyword evidence="3 7" id="KW-0812">Transmembrane</keyword>
<feature type="compositionally biased region" description="Pro residues" evidence="6">
    <location>
        <begin position="684"/>
        <end position="707"/>
    </location>
</feature>
<keyword evidence="9" id="KW-1185">Reference proteome</keyword>
<feature type="compositionally biased region" description="Low complexity" evidence="6">
    <location>
        <begin position="127"/>
        <end position="153"/>
    </location>
</feature>
<feature type="compositionally biased region" description="Low complexity" evidence="6">
    <location>
        <begin position="739"/>
        <end position="748"/>
    </location>
</feature>
<dbReference type="Pfam" id="PF05277">
    <property type="entry name" value="DUF726"/>
    <property type="match status" value="1"/>
</dbReference>
<reference evidence="8" key="1">
    <citation type="journal article" date="2023" name="Mol. Phylogenet. Evol.">
        <title>Genome-scale phylogeny and comparative genomics of the fungal order Sordariales.</title>
        <authorList>
            <person name="Hensen N."/>
            <person name="Bonometti L."/>
            <person name="Westerberg I."/>
            <person name="Brannstrom I.O."/>
            <person name="Guillou S."/>
            <person name="Cros-Aarteil S."/>
            <person name="Calhoun S."/>
            <person name="Haridas S."/>
            <person name="Kuo A."/>
            <person name="Mondo S."/>
            <person name="Pangilinan J."/>
            <person name="Riley R."/>
            <person name="LaButti K."/>
            <person name="Andreopoulos B."/>
            <person name="Lipzen A."/>
            <person name="Chen C."/>
            <person name="Yan M."/>
            <person name="Daum C."/>
            <person name="Ng V."/>
            <person name="Clum A."/>
            <person name="Steindorff A."/>
            <person name="Ohm R.A."/>
            <person name="Martin F."/>
            <person name="Silar P."/>
            <person name="Natvig D.O."/>
            <person name="Lalanne C."/>
            <person name="Gautier V."/>
            <person name="Ament-Velasquez S.L."/>
            <person name="Kruys A."/>
            <person name="Hutchinson M.I."/>
            <person name="Powell A.J."/>
            <person name="Barry K."/>
            <person name="Miller A.N."/>
            <person name="Grigoriev I.V."/>
            <person name="Debuchy R."/>
            <person name="Gladieux P."/>
            <person name="Hiltunen Thoren M."/>
            <person name="Johannesson H."/>
        </authorList>
    </citation>
    <scope>NUCLEOTIDE SEQUENCE</scope>
    <source>
        <strain evidence="8">CBS 168.71</strain>
    </source>
</reference>
<dbReference type="PANTHER" id="PTHR17920:SF22">
    <property type="entry name" value="DUF726 DOMAIN PROTEIN (AFU_ORTHOLOGUE AFUA_2G12860)"/>
    <property type="match status" value="1"/>
</dbReference>
<name>A0AAE0HP54_9PEZI</name>
<sequence length="870" mass="93957">MAPLATEPRQVLTVLNLARRKALYTLLVEITAFMRSQLEFHELAGNSSPAPLLIDPSAENSIVIPAGAGVTDKTPPNPALVRLRAAAIEHFDAWRKDVLARLKEVLSTPDDAAIVEERRKRTERLAQLQRQKQQQPPQQQQRGGNSSAAGRGADLLGSWDAWPEEGGDGGAMSEQAKAVVEAEEEEDPAEAVARLQSHWHPIPTRLVTLSEEDRRETLSCVLLALLFTGHYSADSRAMAVYLASALELPLAVLNAEEVEIAVSLVERSAQAERQQRTMSAEAEAEKRKQQNQSSRYWKVGLASVAGAALIGVTGGLAAPVVAGAIGGIMGSVGLGGVASFLGIFWMNGALVGTLFGAFGARMTGEMVDQYAREVKDFRFIPLKDEWGTRGSNKNDRRLRVTIGINGWLGTKDDVTKPWRALGDDSEAFALRYEMSSLLGLGKTLKDLVSSYAWNTVRVEILKRTVLATMWSALWPAYLLSSASAIDNPFSLAKNRSEKAGEILADALINKVQGERPVTLIGYSLGARVIYSCLRTLAARRAFGLVDSVVFIGAPIPSNRQHWQMIRTVVSGKLFNVYSENDYLLAFLYRATSMQLGIAGLQEIKDIEGVENLNLTEEVQGHMRYAKIISKILAKCGIPVVRGAGGPIEEDEDMIRLSDLDKESTNLIDLDGPNITAPPSISQPAAPPVYNPTPAPQQPTPASQPPPAQRSKQRTTVNRARPSAVAVTQDLLGLDISDTPAPSQSRPAKPAAPSPQPQAAVPQRNPSPPKPVPSQQTNTKPTTPQHTATPLPPHPTPTRAASSASAPPAPASQLPAPHRPVLTSSHSQNAVDYVDDDDSDEEGGMGITMVDNDEGLEYCDPTPLEEHSSWR</sequence>
<dbReference type="InterPro" id="IPR007941">
    <property type="entry name" value="DUF726"/>
</dbReference>
<organism evidence="8 9">
    <name type="scientific">Chaetomium fimeti</name>
    <dbReference type="NCBI Taxonomy" id="1854472"/>
    <lineage>
        <taxon>Eukaryota</taxon>
        <taxon>Fungi</taxon>
        <taxon>Dikarya</taxon>
        <taxon>Ascomycota</taxon>
        <taxon>Pezizomycotina</taxon>
        <taxon>Sordariomycetes</taxon>
        <taxon>Sordariomycetidae</taxon>
        <taxon>Sordariales</taxon>
        <taxon>Chaetomiaceae</taxon>
        <taxon>Chaetomium</taxon>
    </lineage>
</organism>
<comment type="similarity">
    <text evidence="2">Belongs to the TMCO4 family.</text>
</comment>
<evidence type="ECO:0000256" key="1">
    <source>
        <dbReference type="ARBA" id="ARBA00004141"/>
    </source>
</evidence>
<keyword evidence="4 7" id="KW-1133">Transmembrane helix</keyword>
<dbReference type="EMBL" id="JAUEPN010000001">
    <property type="protein sequence ID" value="KAK3300148.1"/>
    <property type="molecule type" value="Genomic_DNA"/>
</dbReference>
<dbReference type="SUPFAM" id="SSF53474">
    <property type="entry name" value="alpha/beta-Hydrolases"/>
    <property type="match status" value="1"/>
</dbReference>
<evidence type="ECO:0000313" key="9">
    <source>
        <dbReference type="Proteomes" id="UP001278766"/>
    </source>
</evidence>
<feature type="transmembrane region" description="Helical" evidence="7">
    <location>
        <begin position="337"/>
        <end position="360"/>
    </location>
</feature>
<dbReference type="RefSeq" id="XP_062663662.1">
    <property type="nucleotide sequence ID" value="XM_062808757.1"/>
</dbReference>
<dbReference type="GO" id="GO:0016020">
    <property type="term" value="C:membrane"/>
    <property type="evidence" value="ECO:0007669"/>
    <property type="project" value="UniProtKB-SubCell"/>
</dbReference>
<evidence type="ECO:0000256" key="7">
    <source>
        <dbReference type="SAM" id="Phobius"/>
    </source>
</evidence>
<evidence type="ECO:0000256" key="3">
    <source>
        <dbReference type="ARBA" id="ARBA00022692"/>
    </source>
</evidence>
<dbReference type="Proteomes" id="UP001278766">
    <property type="component" value="Unassembled WGS sequence"/>
</dbReference>
<evidence type="ECO:0000256" key="2">
    <source>
        <dbReference type="ARBA" id="ARBA00009824"/>
    </source>
</evidence>
<accession>A0AAE0HP54</accession>
<feature type="transmembrane region" description="Helical" evidence="7">
    <location>
        <begin position="296"/>
        <end position="325"/>
    </location>
</feature>
<comment type="subcellular location">
    <subcellularLocation>
        <location evidence="1">Membrane</location>
        <topology evidence="1">Multi-pass membrane protein</topology>
    </subcellularLocation>
</comment>
<evidence type="ECO:0000256" key="4">
    <source>
        <dbReference type="ARBA" id="ARBA00022989"/>
    </source>
</evidence>
<reference evidence="8" key="2">
    <citation type="submission" date="2023-06" db="EMBL/GenBank/DDBJ databases">
        <authorList>
            <consortium name="Lawrence Berkeley National Laboratory"/>
            <person name="Haridas S."/>
            <person name="Hensen N."/>
            <person name="Bonometti L."/>
            <person name="Westerberg I."/>
            <person name="Brannstrom I.O."/>
            <person name="Guillou S."/>
            <person name="Cros-Aarteil S."/>
            <person name="Calhoun S."/>
            <person name="Kuo A."/>
            <person name="Mondo S."/>
            <person name="Pangilinan J."/>
            <person name="Riley R."/>
            <person name="Labutti K."/>
            <person name="Andreopoulos B."/>
            <person name="Lipzen A."/>
            <person name="Chen C."/>
            <person name="Yanf M."/>
            <person name="Daum C."/>
            <person name="Ng V."/>
            <person name="Clum A."/>
            <person name="Steindorff A."/>
            <person name="Ohm R."/>
            <person name="Martin F."/>
            <person name="Silar P."/>
            <person name="Natvig D."/>
            <person name="Lalanne C."/>
            <person name="Gautier V."/>
            <person name="Ament-Velasquez S.L."/>
            <person name="Kruys A."/>
            <person name="Hutchinson M.I."/>
            <person name="Powell A.J."/>
            <person name="Barry K."/>
            <person name="Miller A.N."/>
            <person name="Grigoriev I.V."/>
            <person name="Debuchy R."/>
            <person name="Gladieux P."/>
            <person name="Thoren M.H."/>
            <person name="Johannesson H."/>
        </authorList>
    </citation>
    <scope>NUCLEOTIDE SEQUENCE</scope>
    <source>
        <strain evidence="8">CBS 168.71</strain>
    </source>
</reference>
<feature type="region of interest" description="Disordered" evidence="6">
    <location>
        <begin position="122"/>
        <end position="186"/>
    </location>
</feature>
<protein>
    <submittedName>
        <fullName evidence="8">Uncharacterized protein</fullName>
    </submittedName>
</protein>
<feature type="compositionally biased region" description="Acidic residues" evidence="6">
    <location>
        <begin position="832"/>
        <end position="842"/>
    </location>
</feature>
<dbReference type="InterPro" id="IPR029058">
    <property type="entry name" value="AB_hydrolase_fold"/>
</dbReference>
<dbReference type="Gene3D" id="3.40.50.1820">
    <property type="entry name" value="alpha/beta hydrolase"/>
    <property type="match status" value="1"/>
</dbReference>
<feature type="region of interest" description="Disordered" evidence="6">
    <location>
        <begin position="669"/>
        <end position="870"/>
    </location>
</feature>
<evidence type="ECO:0000256" key="5">
    <source>
        <dbReference type="ARBA" id="ARBA00023136"/>
    </source>
</evidence>
<evidence type="ECO:0000313" key="8">
    <source>
        <dbReference type="EMBL" id="KAK3300148.1"/>
    </source>
</evidence>
<gene>
    <name evidence="8" type="ORF">B0H64DRAFT_7856</name>
</gene>
<feature type="compositionally biased region" description="Low complexity" evidence="6">
    <location>
        <begin position="796"/>
        <end position="815"/>
    </location>
</feature>
<dbReference type="GeneID" id="87845705"/>
<dbReference type="PRINTS" id="PR01217">
    <property type="entry name" value="PRICHEXTENSN"/>
</dbReference>
<dbReference type="PANTHER" id="PTHR17920">
    <property type="entry name" value="TRANSMEMBRANE AND COILED-COIL DOMAIN-CONTAINING PROTEIN 4 TMCO4"/>
    <property type="match status" value="1"/>
</dbReference>
<comment type="caution">
    <text evidence="8">The sequence shown here is derived from an EMBL/GenBank/DDBJ whole genome shotgun (WGS) entry which is preliminary data.</text>
</comment>
<keyword evidence="5 7" id="KW-0472">Membrane</keyword>
<evidence type="ECO:0000256" key="6">
    <source>
        <dbReference type="SAM" id="MobiDB-lite"/>
    </source>
</evidence>
<dbReference type="AlphaFoldDB" id="A0AAE0HP54"/>
<proteinExistence type="inferred from homology"/>